<dbReference type="AlphaFoldDB" id="A0A4R6PSA6"/>
<feature type="transmembrane region" description="Helical" evidence="3">
    <location>
        <begin position="425"/>
        <end position="445"/>
    </location>
</feature>
<keyword evidence="3" id="KW-1133">Transmembrane helix</keyword>
<comment type="caution">
    <text evidence="4">The sequence shown here is derived from an EMBL/GenBank/DDBJ whole genome shotgun (WGS) entry which is preliminary data.</text>
</comment>
<sequence length="501" mass="53400">MPVQAALERARVALEIGRAEEAREILGAVLAQAPDDPELLVALGNTAFALDDPQEALRWAGRAIGAYPELPEAQMLAAMCAAMLGEWGRAREHSETVLRLLPHEPASLLLAAWMIAFGPAGDSDRAAVLVGEAVELAPDDAGVHCSAAEIYQRLGDFDGIRRHVGAGLLLDPTHTDLLRMQAQLEFGGVEGGRRSAVATLRGVLAQAPTDSKATRLLAEVHWRALMRLAAWVWFFAGCYAAVAMWAPTVLLRIVSPVLLAAIPLAWFGVFHKLRKQLPPGYLRTRVLRPRVVLALLVVVGSAFGVVLGAVAMRSEYVAFIRIGSWLLVLGALGAALAHLLLYTAWLRPGRDDPDPEDGFDFAAMQIMVLGICVVPLVVVAGLARGFARQPAVFGAFLAVVGAVLFALVLEAGIGIWRDRAGYRRLPVIAAIVCALLAGSGAAVWWGGGEIVDGEVRGREFVNVPAPPTISPREFPTIPTLRVPTLVVPPTVTGVPAVTPTR</sequence>
<dbReference type="SMART" id="SM00028">
    <property type="entry name" value="TPR"/>
    <property type="match status" value="4"/>
</dbReference>
<dbReference type="InterPro" id="IPR019734">
    <property type="entry name" value="TPR_rpt"/>
</dbReference>
<evidence type="ECO:0000313" key="4">
    <source>
        <dbReference type="EMBL" id="TDP41608.1"/>
    </source>
</evidence>
<feature type="transmembrane region" description="Helical" evidence="3">
    <location>
        <begin position="291"/>
        <end position="312"/>
    </location>
</feature>
<keyword evidence="5" id="KW-1185">Reference proteome</keyword>
<dbReference type="Pfam" id="PF14559">
    <property type="entry name" value="TPR_19"/>
    <property type="match status" value="1"/>
</dbReference>
<dbReference type="InterPro" id="IPR011990">
    <property type="entry name" value="TPR-like_helical_dom_sf"/>
</dbReference>
<gene>
    <name evidence="4" type="ORF">DFR75_101711</name>
</gene>
<evidence type="ECO:0000313" key="5">
    <source>
        <dbReference type="Proteomes" id="UP000295087"/>
    </source>
</evidence>
<keyword evidence="3" id="KW-0812">Transmembrane</keyword>
<feature type="transmembrane region" description="Helical" evidence="3">
    <location>
        <begin position="224"/>
        <end position="243"/>
    </location>
</feature>
<dbReference type="RefSeq" id="WP_133733789.1">
    <property type="nucleotide sequence ID" value="NZ_SNXK01000001.1"/>
</dbReference>
<evidence type="ECO:0000256" key="3">
    <source>
        <dbReference type="SAM" id="Phobius"/>
    </source>
</evidence>
<evidence type="ECO:0000256" key="2">
    <source>
        <dbReference type="ARBA" id="ARBA00022803"/>
    </source>
</evidence>
<dbReference type="SUPFAM" id="SSF48452">
    <property type="entry name" value="TPR-like"/>
    <property type="match status" value="1"/>
</dbReference>
<evidence type="ECO:0000256" key="1">
    <source>
        <dbReference type="ARBA" id="ARBA00022737"/>
    </source>
</evidence>
<organism evidence="4 5">
    <name type="scientific">Nocardia ignorata</name>
    <dbReference type="NCBI Taxonomy" id="145285"/>
    <lineage>
        <taxon>Bacteria</taxon>
        <taxon>Bacillati</taxon>
        <taxon>Actinomycetota</taxon>
        <taxon>Actinomycetes</taxon>
        <taxon>Mycobacteriales</taxon>
        <taxon>Nocardiaceae</taxon>
        <taxon>Nocardia</taxon>
    </lineage>
</organism>
<reference evidence="4 5" key="1">
    <citation type="submission" date="2019-03" db="EMBL/GenBank/DDBJ databases">
        <title>Genomic Encyclopedia of Type Strains, Phase IV (KMG-IV): sequencing the most valuable type-strain genomes for metagenomic binning, comparative biology and taxonomic classification.</title>
        <authorList>
            <person name="Goeker M."/>
        </authorList>
    </citation>
    <scope>NUCLEOTIDE SEQUENCE [LARGE SCALE GENOMIC DNA]</scope>
    <source>
        <strain evidence="4 5">DSM 44496</strain>
    </source>
</reference>
<dbReference type="PANTHER" id="PTHR45586:SF1">
    <property type="entry name" value="LIPOPOLYSACCHARIDE ASSEMBLY PROTEIN B"/>
    <property type="match status" value="1"/>
</dbReference>
<name>A0A4R6PSA6_NOCIG</name>
<accession>A0A4R6PSA6</accession>
<dbReference type="Proteomes" id="UP000295087">
    <property type="component" value="Unassembled WGS sequence"/>
</dbReference>
<dbReference type="Gene3D" id="1.25.40.10">
    <property type="entry name" value="Tetratricopeptide repeat domain"/>
    <property type="match status" value="1"/>
</dbReference>
<keyword evidence="3" id="KW-0472">Membrane</keyword>
<feature type="transmembrane region" description="Helical" evidence="3">
    <location>
        <begin position="393"/>
        <end position="413"/>
    </location>
</feature>
<protein>
    <submittedName>
        <fullName evidence="4">Tetratricopeptide repeat protein</fullName>
    </submittedName>
</protein>
<dbReference type="InterPro" id="IPR051012">
    <property type="entry name" value="CellSynth/LPSAsmb/PSIAsmb"/>
</dbReference>
<feature type="transmembrane region" description="Helical" evidence="3">
    <location>
        <begin position="366"/>
        <end position="387"/>
    </location>
</feature>
<keyword evidence="1" id="KW-0677">Repeat</keyword>
<dbReference type="EMBL" id="SNXK01000001">
    <property type="protein sequence ID" value="TDP41608.1"/>
    <property type="molecule type" value="Genomic_DNA"/>
</dbReference>
<dbReference type="PANTHER" id="PTHR45586">
    <property type="entry name" value="TPR REPEAT-CONTAINING PROTEIN PA4667"/>
    <property type="match status" value="1"/>
</dbReference>
<keyword evidence="2" id="KW-0802">TPR repeat</keyword>
<feature type="transmembrane region" description="Helical" evidence="3">
    <location>
        <begin position="249"/>
        <end position="270"/>
    </location>
</feature>
<feature type="transmembrane region" description="Helical" evidence="3">
    <location>
        <begin position="324"/>
        <end position="345"/>
    </location>
</feature>
<proteinExistence type="predicted"/>